<dbReference type="OrthoDB" id="9812459at2"/>
<dbReference type="Proteomes" id="UP000249590">
    <property type="component" value="Unassembled WGS sequence"/>
</dbReference>
<dbReference type="EMBL" id="QHHQ01000003">
    <property type="protein sequence ID" value="RAI00518.1"/>
    <property type="molecule type" value="Genomic_DNA"/>
</dbReference>
<feature type="compositionally biased region" description="Polar residues" evidence="1">
    <location>
        <begin position="42"/>
        <end position="51"/>
    </location>
</feature>
<proteinExistence type="predicted"/>
<evidence type="ECO:0000313" key="3">
    <source>
        <dbReference type="Proteomes" id="UP000249590"/>
    </source>
</evidence>
<protein>
    <submittedName>
        <fullName evidence="2">Host attachment protein</fullName>
    </submittedName>
</protein>
<organism evidence="2 3">
    <name type="scientific">Acuticoccus sediminis</name>
    <dbReference type="NCBI Taxonomy" id="2184697"/>
    <lineage>
        <taxon>Bacteria</taxon>
        <taxon>Pseudomonadati</taxon>
        <taxon>Pseudomonadota</taxon>
        <taxon>Alphaproteobacteria</taxon>
        <taxon>Hyphomicrobiales</taxon>
        <taxon>Amorphaceae</taxon>
        <taxon>Acuticoccus</taxon>
    </lineage>
</organism>
<comment type="caution">
    <text evidence="2">The sequence shown here is derived from an EMBL/GenBank/DDBJ whole genome shotgun (WGS) entry which is preliminary data.</text>
</comment>
<dbReference type="RefSeq" id="WP_111346531.1">
    <property type="nucleotide sequence ID" value="NZ_JAIWKD010000008.1"/>
</dbReference>
<gene>
    <name evidence="2" type="ORF">DLJ53_14725</name>
</gene>
<sequence>MRTIPAEAWVLVGDGEKALFLKNGIDEGFPNLTVVREMVQENPPTREQGTDSPGRRHDNGPGHKSAVEETDWHRLEKERFAREIADRLYKAAHKGRYDKLIIAAPPVVLGELRKALHKEVEEKIVFDVAKELTNHPIDEIEKALTKD</sequence>
<evidence type="ECO:0000313" key="2">
    <source>
        <dbReference type="EMBL" id="RAI00518.1"/>
    </source>
</evidence>
<feature type="compositionally biased region" description="Basic and acidic residues" evidence="1">
    <location>
        <begin position="53"/>
        <end position="72"/>
    </location>
</feature>
<evidence type="ECO:0000256" key="1">
    <source>
        <dbReference type="SAM" id="MobiDB-lite"/>
    </source>
</evidence>
<dbReference type="AlphaFoldDB" id="A0A8B2NXK7"/>
<dbReference type="Pfam" id="PF18856">
    <property type="entry name" value="baeRF_family12"/>
    <property type="match status" value="1"/>
</dbReference>
<dbReference type="InterPro" id="IPR041374">
    <property type="entry name" value="BaeRF_family12"/>
</dbReference>
<name>A0A8B2NXK7_9HYPH</name>
<feature type="region of interest" description="Disordered" evidence="1">
    <location>
        <begin position="40"/>
        <end position="72"/>
    </location>
</feature>
<accession>A0A8B2NXK7</accession>
<reference evidence="2 3" key="1">
    <citation type="submission" date="2018-05" db="EMBL/GenBank/DDBJ databases">
        <title>Acuticoccus sediminis sp. nov., isolated from deep-sea sediment of Indian Ocean.</title>
        <authorList>
            <person name="Liu X."/>
            <person name="Lai Q."/>
            <person name="Du Y."/>
            <person name="Sun F."/>
            <person name="Zhang X."/>
            <person name="Wang S."/>
            <person name="Shao Z."/>
        </authorList>
    </citation>
    <scope>NUCLEOTIDE SEQUENCE [LARGE SCALE GENOMIC DNA]</scope>
    <source>
        <strain evidence="2 3">PTG4-2</strain>
    </source>
</reference>
<keyword evidence="3" id="KW-1185">Reference proteome</keyword>